<dbReference type="SUPFAM" id="SSF56327">
    <property type="entry name" value="LDH C-terminal domain-like"/>
    <property type="match status" value="1"/>
</dbReference>
<gene>
    <name evidence="4" type="ORF">BYL167_LOCUS66546</name>
    <name evidence="5" type="ORF">GIL414_LOCUS75921</name>
</gene>
<dbReference type="Proteomes" id="UP000681720">
    <property type="component" value="Unassembled WGS sequence"/>
</dbReference>
<evidence type="ECO:0000313" key="6">
    <source>
        <dbReference type="Proteomes" id="UP000681967"/>
    </source>
</evidence>
<dbReference type="InterPro" id="IPR022383">
    <property type="entry name" value="Lactate/malate_DH_C"/>
</dbReference>
<dbReference type="FunFam" id="3.90.110.10:FF:000002">
    <property type="entry name" value="Malate dehydrogenase"/>
    <property type="match status" value="1"/>
</dbReference>
<dbReference type="GO" id="GO:0016615">
    <property type="term" value="F:malate dehydrogenase activity"/>
    <property type="evidence" value="ECO:0007669"/>
    <property type="project" value="InterPro"/>
</dbReference>
<sequence length="128" mass="14037">ETAVFEAVKDDAWLKGDFVSTVQKRGAAVIAARKLSSAMSAAKAICDHMRDWWNGTKDNEWVSMGVISDGSYGVEKGLVFSYPVQIKNGSYSVVQGLAMDDWAQDLIEKTQKELVEEKNDAVKATSSE</sequence>
<dbReference type="InterPro" id="IPR015955">
    <property type="entry name" value="Lactate_DH/Glyco_Ohase_4_C"/>
</dbReference>
<protein>
    <recommendedName>
        <fullName evidence="3">Lactate/malate dehydrogenase C-terminal domain-containing protein</fullName>
    </recommendedName>
</protein>
<accession>A0A8S3FDE9</accession>
<dbReference type="Proteomes" id="UP000681967">
    <property type="component" value="Unassembled WGS sequence"/>
</dbReference>
<evidence type="ECO:0000313" key="4">
    <source>
        <dbReference type="EMBL" id="CAF5117290.1"/>
    </source>
</evidence>
<comment type="similarity">
    <text evidence="1">Belongs to the LDH/MDH superfamily. MDH type 2 family.</text>
</comment>
<feature type="non-terminal residue" evidence="4">
    <location>
        <position position="1"/>
    </location>
</feature>
<comment type="caution">
    <text evidence="4">The sequence shown here is derived from an EMBL/GenBank/DDBJ whole genome shotgun (WGS) entry which is preliminary data.</text>
</comment>
<evidence type="ECO:0000256" key="2">
    <source>
        <dbReference type="ARBA" id="ARBA00023002"/>
    </source>
</evidence>
<dbReference type="GO" id="GO:0016616">
    <property type="term" value="F:oxidoreductase activity, acting on the CH-OH group of donors, NAD or NADP as acceptor"/>
    <property type="evidence" value="ECO:0007669"/>
    <property type="project" value="InterPro"/>
</dbReference>
<dbReference type="PANTHER" id="PTHR23382">
    <property type="entry name" value="MALATE DEHYDROGENASE"/>
    <property type="match status" value="1"/>
</dbReference>
<evidence type="ECO:0000256" key="1">
    <source>
        <dbReference type="ARBA" id="ARBA00009613"/>
    </source>
</evidence>
<dbReference type="InterPro" id="IPR010945">
    <property type="entry name" value="Malate_DH_type2"/>
</dbReference>
<proteinExistence type="inferred from homology"/>
<evidence type="ECO:0000313" key="5">
    <source>
        <dbReference type="EMBL" id="CAF5198964.1"/>
    </source>
</evidence>
<name>A0A8S3FDE9_9BILA</name>
<dbReference type="EMBL" id="CAJOBH010243480">
    <property type="protein sequence ID" value="CAF5117290.1"/>
    <property type="molecule type" value="Genomic_DNA"/>
</dbReference>
<dbReference type="AlphaFoldDB" id="A0A8S3FDE9"/>
<keyword evidence="2" id="KW-0560">Oxidoreductase</keyword>
<dbReference type="GO" id="GO:0006108">
    <property type="term" value="P:malate metabolic process"/>
    <property type="evidence" value="ECO:0007669"/>
    <property type="project" value="InterPro"/>
</dbReference>
<organism evidence="4 6">
    <name type="scientific">Rotaria magnacalcarata</name>
    <dbReference type="NCBI Taxonomy" id="392030"/>
    <lineage>
        <taxon>Eukaryota</taxon>
        <taxon>Metazoa</taxon>
        <taxon>Spiralia</taxon>
        <taxon>Gnathifera</taxon>
        <taxon>Rotifera</taxon>
        <taxon>Eurotatoria</taxon>
        <taxon>Bdelloidea</taxon>
        <taxon>Philodinida</taxon>
        <taxon>Philodinidae</taxon>
        <taxon>Rotaria</taxon>
    </lineage>
</organism>
<reference evidence="4" key="1">
    <citation type="submission" date="2021-02" db="EMBL/GenBank/DDBJ databases">
        <authorList>
            <person name="Nowell W R."/>
        </authorList>
    </citation>
    <scope>NUCLEOTIDE SEQUENCE</scope>
</reference>
<dbReference type="EMBL" id="CAJOBJ010344182">
    <property type="protein sequence ID" value="CAF5198964.1"/>
    <property type="molecule type" value="Genomic_DNA"/>
</dbReference>
<dbReference type="Pfam" id="PF02866">
    <property type="entry name" value="Ldh_1_C"/>
    <property type="match status" value="1"/>
</dbReference>
<feature type="domain" description="Lactate/malate dehydrogenase C-terminal" evidence="3">
    <location>
        <begin position="5"/>
        <end position="123"/>
    </location>
</feature>
<dbReference type="Gene3D" id="3.90.110.10">
    <property type="entry name" value="Lactate dehydrogenase/glycoside hydrolase, family 4, C-terminal"/>
    <property type="match status" value="1"/>
</dbReference>
<evidence type="ECO:0000259" key="3">
    <source>
        <dbReference type="Pfam" id="PF02866"/>
    </source>
</evidence>